<gene>
    <name evidence="4" type="ORF">FEQUK3_LOCUS1802</name>
</gene>
<dbReference type="PROSITE" id="PS50158">
    <property type="entry name" value="ZF_CCHC"/>
    <property type="match status" value="1"/>
</dbReference>
<name>A0A8J2NDU8_FUSEQ</name>
<accession>A0A8J2NDU8</accession>
<dbReference type="EMBL" id="CAJSTJ010000077">
    <property type="protein sequence ID" value="CAG7556055.1"/>
    <property type="molecule type" value="Genomic_DNA"/>
</dbReference>
<organism evidence="4 5">
    <name type="scientific">Fusarium equiseti</name>
    <name type="common">Fusarium scirpi</name>
    <dbReference type="NCBI Taxonomy" id="61235"/>
    <lineage>
        <taxon>Eukaryota</taxon>
        <taxon>Fungi</taxon>
        <taxon>Dikarya</taxon>
        <taxon>Ascomycota</taxon>
        <taxon>Pezizomycotina</taxon>
        <taxon>Sordariomycetes</taxon>
        <taxon>Hypocreomycetidae</taxon>
        <taxon>Hypocreales</taxon>
        <taxon>Nectriaceae</taxon>
        <taxon>Fusarium</taxon>
        <taxon>Fusarium incarnatum-equiseti species complex</taxon>
    </lineage>
</organism>
<dbReference type="AlphaFoldDB" id="A0A8J2NDU8"/>
<protein>
    <recommendedName>
        <fullName evidence="3">CCHC-type domain-containing protein</fullName>
    </recommendedName>
</protein>
<feature type="region of interest" description="Disordered" evidence="2">
    <location>
        <begin position="74"/>
        <end position="94"/>
    </location>
</feature>
<sequence>MLTLSYRTGEKRERAKGGSGPKKCYVCQSPGHVAKDCPVEEGKRALFMKVMMAGQSGKRASPCCLGPLQDQPFVGFEQTDDSGPPRFISSDETHHQHHLFDELRDDFQSRRRRADSFGETGDRHFTGFDDFGEFDGFGSTYPPYSAGLEQTGDE</sequence>
<keyword evidence="1" id="KW-0479">Metal-binding</keyword>
<dbReference type="Proteomes" id="UP000693738">
    <property type="component" value="Unassembled WGS sequence"/>
</dbReference>
<dbReference type="GO" id="GO:0003676">
    <property type="term" value="F:nucleic acid binding"/>
    <property type="evidence" value="ECO:0007669"/>
    <property type="project" value="InterPro"/>
</dbReference>
<evidence type="ECO:0000256" key="2">
    <source>
        <dbReference type="SAM" id="MobiDB-lite"/>
    </source>
</evidence>
<proteinExistence type="predicted"/>
<comment type="caution">
    <text evidence="4">The sequence shown here is derived from an EMBL/GenBank/DDBJ whole genome shotgun (WGS) entry which is preliminary data.</text>
</comment>
<feature type="domain" description="CCHC-type" evidence="3">
    <location>
        <begin position="23"/>
        <end position="38"/>
    </location>
</feature>
<feature type="region of interest" description="Disordered" evidence="2">
    <location>
        <begin position="1"/>
        <end position="22"/>
    </location>
</feature>
<dbReference type="SMART" id="SM00343">
    <property type="entry name" value="ZnF_C2HC"/>
    <property type="match status" value="1"/>
</dbReference>
<evidence type="ECO:0000313" key="5">
    <source>
        <dbReference type="Proteomes" id="UP000693738"/>
    </source>
</evidence>
<dbReference type="Pfam" id="PF00098">
    <property type="entry name" value="zf-CCHC"/>
    <property type="match status" value="1"/>
</dbReference>
<evidence type="ECO:0000256" key="1">
    <source>
        <dbReference type="PROSITE-ProRule" id="PRU00047"/>
    </source>
</evidence>
<dbReference type="GO" id="GO:0008270">
    <property type="term" value="F:zinc ion binding"/>
    <property type="evidence" value="ECO:0007669"/>
    <property type="project" value="UniProtKB-KW"/>
</dbReference>
<reference evidence="4" key="1">
    <citation type="submission" date="2021-05" db="EMBL/GenBank/DDBJ databases">
        <authorList>
            <person name="Khan N."/>
        </authorList>
    </citation>
    <scope>NUCLEOTIDE SEQUENCE</scope>
</reference>
<evidence type="ECO:0000313" key="4">
    <source>
        <dbReference type="EMBL" id="CAG7556055.1"/>
    </source>
</evidence>
<keyword evidence="1" id="KW-0862">Zinc</keyword>
<keyword evidence="1" id="KW-0863">Zinc-finger</keyword>
<evidence type="ECO:0000259" key="3">
    <source>
        <dbReference type="PROSITE" id="PS50158"/>
    </source>
</evidence>
<dbReference type="InterPro" id="IPR001878">
    <property type="entry name" value="Znf_CCHC"/>
</dbReference>